<evidence type="ECO:0000256" key="1">
    <source>
        <dbReference type="SAM" id="MobiDB-lite"/>
    </source>
</evidence>
<dbReference type="Proteomes" id="UP000663845">
    <property type="component" value="Unassembled WGS sequence"/>
</dbReference>
<dbReference type="AlphaFoldDB" id="A0A815YM23"/>
<proteinExistence type="predicted"/>
<comment type="caution">
    <text evidence="2">The sequence shown here is derived from an EMBL/GenBank/DDBJ whole genome shotgun (WGS) entry which is preliminary data.</text>
</comment>
<evidence type="ECO:0000313" key="2">
    <source>
        <dbReference type="EMBL" id="CAF1571767.1"/>
    </source>
</evidence>
<accession>A0A815YM23</accession>
<gene>
    <name evidence="2" type="ORF">JYZ213_LOCUS47386</name>
</gene>
<reference evidence="2" key="1">
    <citation type="submission" date="2021-02" db="EMBL/GenBank/DDBJ databases">
        <authorList>
            <person name="Nowell W R."/>
        </authorList>
    </citation>
    <scope>NUCLEOTIDE SEQUENCE</scope>
</reference>
<sequence length="74" mass="8018">KSSSIQLIGAITRSKSKITPQQITSSSPSQHTTSSSSPSQHTTSSSSPSPSNDLNYLNPDEIFFDITKLKEYQS</sequence>
<name>A0A815YM23_9BILA</name>
<dbReference type="EMBL" id="CAJNOG010009338">
    <property type="protein sequence ID" value="CAF1571767.1"/>
    <property type="molecule type" value="Genomic_DNA"/>
</dbReference>
<feature type="non-terminal residue" evidence="2">
    <location>
        <position position="1"/>
    </location>
</feature>
<feature type="non-terminal residue" evidence="2">
    <location>
        <position position="74"/>
    </location>
</feature>
<feature type="compositionally biased region" description="Low complexity" evidence="1">
    <location>
        <begin position="18"/>
        <end position="51"/>
    </location>
</feature>
<protein>
    <submittedName>
        <fullName evidence="2">Uncharacterized protein</fullName>
    </submittedName>
</protein>
<feature type="region of interest" description="Disordered" evidence="1">
    <location>
        <begin position="1"/>
        <end position="58"/>
    </location>
</feature>
<organism evidence="2 3">
    <name type="scientific">Adineta steineri</name>
    <dbReference type="NCBI Taxonomy" id="433720"/>
    <lineage>
        <taxon>Eukaryota</taxon>
        <taxon>Metazoa</taxon>
        <taxon>Spiralia</taxon>
        <taxon>Gnathifera</taxon>
        <taxon>Rotifera</taxon>
        <taxon>Eurotatoria</taxon>
        <taxon>Bdelloidea</taxon>
        <taxon>Adinetida</taxon>
        <taxon>Adinetidae</taxon>
        <taxon>Adineta</taxon>
    </lineage>
</organism>
<evidence type="ECO:0000313" key="3">
    <source>
        <dbReference type="Proteomes" id="UP000663845"/>
    </source>
</evidence>